<keyword evidence="2" id="KW-1185">Reference proteome</keyword>
<dbReference type="EMBL" id="AVOT02018190">
    <property type="protein sequence ID" value="MBW0504872.1"/>
    <property type="molecule type" value="Genomic_DNA"/>
</dbReference>
<dbReference type="AlphaFoldDB" id="A0A9Q3DS39"/>
<sequence>MSTPLNQNEGTQNFSAQVLDARNSQLKNEFSTFHNMLPSMGKALLKEVPKLKEKPHFSGGGEYDDMGFIRVICMMKEDFELPETLVTERFKTQFNKSSHRGYIKLRKAHGHQSWTW</sequence>
<dbReference type="Proteomes" id="UP000765509">
    <property type="component" value="Unassembled WGS sequence"/>
</dbReference>
<proteinExistence type="predicted"/>
<comment type="caution">
    <text evidence="1">The sequence shown here is derived from an EMBL/GenBank/DDBJ whole genome shotgun (WGS) entry which is preliminary data.</text>
</comment>
<evidence type="ECO:0000313" key="2">
    <source>
        <dbReference type="Proteomes" id="UP000765509"/>
    </source>
</evidence>
<accession>A0A9Q3DS39</accession>
<evidence type="ECO:0000313" key="1">
    <source>
        <dbReference type="EMBL" id="MBW0504872.1"/>
    </source>
</evidence>
<gene>
    <name evidence="1" type="ORF">O181_044587</name>
</gene>
<protein>
    <submittedName>
        <fullName evidence="1">Uncharacterized protein</fullName>
    </submittedName>
</protein>
<name>A0A9Q3DS39_9BASI</name>
<reference evidence="1" key="1">
    <citation type="submission" date="2021-03" db="EMBL/GenBank/DDBJ databases">
        <title>Draft genome sequence of rust myrtle Austropuccinia psidii MF-1, a brazilian biotype.</title>
        <authorList>
            <person name="Quecine M.C."/>
            <person name="Pachon D.M.R."/>
            <person name="Bonatelli M.L."/>
            <person name="Correr F.H."/>
            <person name="Franceschini L.M."/>
            <person name="Leite T.F."/>
            <person name="Margarido G.R.A."/>
            <person name="Almeida C.A."/>
            <person name="Ferrarezi J.A."/>
            <person name="Labate C.A."/>
        </authorList>
    </citation>
    <scope>NUCLEOTIDE SEQUENCE</scope>
    <source>
        <strain evidence="1">MF-1</strain>
    </source>
</reference>
<organism evidence="1 2">
    <name type="scientific">Austropuccinia psidii MF-1</name>
    <dbReference type="NCBI Taxonomy" id="1389203"/>
    <lineage>
        <taxon>Eukaryota</taxon>
        <taxon>Fungi</taxon>
        <taxon>Dikarya</taxon>
        <taxon>Basidiomycota</taxon>
        <taxon>Pucciniomycotina</taxon>
        <taxon>Pucciniomycetes</taxon>
        <taxon>Pucciniales</taxon>
        <taxon>Sphaerophragmiaceae</taxon>
        <taxon>Austropuccinia</taxon>
    </lineage>
</organism>